<organism evidence="7 8">
    <name type="scientific">Oryza meyeriana var. granulata</name>
    <dbReference type="NCBI Taxonomy" id="110450"/>
    <lineage>
        <taxon>Eukaryota</taxon>
        <taxon>Viridiplantae</taxon>
        <taxon>Streptophyta</taxon>
        <taxon>Embryophyta</taxon>
        <taxon>Tracheophyta</taxon>
        <taxon>Spermatophyta</taxon>
        <taxon>Magnoliopsida</taxon>
        <taxon>Liliopsida</taxon>
        <taxon>Poales</taxon>
        <taxon>Poaceae</taxon>
        <taxon>BOP clade</taxon>
        <taxon>Oryzoideae</taxon>
        <taxon>Oryzeae</taxon>
        <taxon>Oryzinae</taxon>
        <taxon>Oryza</taxon>
        <taxon>Oryza meyeriana</taxon>
    </lineage>
</organism>
<dbReference type="GO" id="GO:0016020">
    <property type="term" value="C:membrane"/>
    <property type="evidence" value="ECO:0007669"/>
    <property type="project" value="UniProtKB-SubCell"/>
</dbReference>
<dbReference type="InterPro" id="IPR004159">
    <property type="entry name" value="Put_SAM_MeTrfase"/>
</dbReference>
<comment type="similarity">
    <text evidence="2 6">Belongs to the methyltransferase superfamily.</text>
</comment>
<dbReference type="AlphaFoldDB" id="A0A6G1F0T6"/>
<gene>
    <name evidence="7" type="ORF">E2562_032917</name>
</gene>
<accession>A0A6G1F0T6</accession>
<dbReference type="PANTHER" id="PTHR10108:SF1049">
    <property type="entry name" value="METHYLTRANSFERASE"/>
    <property type="match status" value="1"/>
</dbReference>
<dbReference type="EMBL" id="SPHZ02000002">
    <property type="protein sequence ID" value="KAF0930494.1"/>
    <property type="molecule type" value="Genomic_DNA"/>
</dbReference>
<evidence type="ECO:0000256" key="6">
    <source>
        <dbReference type="RuleBase" id="RU366043"/>
    </source>
</evidence>
<dbReference type="Pfam" id="PF03141">
    <property type="entry name" value="Methyltransf_29"/>
    <property type="match status" value="2"/>
</dbReference>
<sequence length="320" mass="35154">MAARPMAARSSSSPWREASRPFSPWHLHGGQFLMEIDRVLRPGGYWVHSGAPANGTQECAGIDAAAASLCWRSVADQNGVTIWQKPASHVGCNAAMSPLFCTGQKREHKWDGDVDPCVTPIEESAAPPREATAAGTLRHDGETWKGRVARYKAVATHLGQKGRLRNLLDMNARLGGFAAALADDPVWVMNVVPAAGGGDTDTLSAIYQRGLIGAYHDWCEPLPTPAMSYDLLHADSLFTMYRDRCAMEGILLEMDRILRPGRAVIIRDDIAILSKIKSFVIDRMRWDVQIVDGEDGADDHEKILFAAKTCCNDEDRDQEQ</sequence>
<dbReference type="GO" id="GO:0005802">
    <property type="term" value="C:trans-Golgi network"/>
    <property type="evidence" value="ECO:0007669"/>
    <property type="project" value="TreeGrafter"/>
</dbReference>
<dbReference type="GO" id="GO:0008168">
    <property type="term" value="F:methyltransferase activity"/>
    <property type="evidence" value="ECO:0007669"/>
    <property type="project" value="UniProtKB-UniRule"/>
</dbReference>
<dbReference type="GO" id="GO:0032259">
    <property type="term" value="P:methylation"/>
    <property type="evidence" value="ECO:0007669"/>
    <property type="project" value="UniProtKB-KW"/>
</dbReference>
<keyword evidence="6" id="KW-0325">Glycoprotein</keyword>
<dbReference type="PANTHER" id="PTHR10108">
    <property type="entry name" value="SAM-DEPENDENT METHYLTRANSFERASE"/>
    <property type="match status" value="1"/>
</dbReference>
<keyword evidence="4 6" id="KW-0735">Signal-anchor</keyword>
<keyword evidence="3 6" id="KW-0489">Methyltransferase</keyword>
<dbReference type="Proteomes" id="UP000479710">
    <property type="component" value="Unassembled WGS sequence"/>
</dbReference>
<evidence type="ECO:0000313" key="7">
    <source>
        <dbReference type="EMBL" id="KAF0930494.1"/>
    </source>
</evidence>
<comment type="caution">
    <text evidence="7">The sequence shown here is derived from an EMBL/GenBank/DDBJ whole genome shotgun (WGS) entry which is preliminary data.</text>
</comment>
<comment type="subcellular location">
    <subcellularLocation>
        <location evidence="5">Endomembrane system</location>
        <topology evidence="5">Single-pass membrane protein</topology>
    </subcellularLocation>
    <subcellularLocation>
        <location evidence="1 6">Membrane</location>
        <topology evidence="1 6">Single-pass type II membrane protein</topology>
    </subcellularLocation>
</comment>
<evidence type="ECO:0000256" key="3">
    <source>
        <dbReference type="ARBA" id="ARBA00022603"/>
    </source>
</evidence>
<proteinExistence type="inferred from homology"/>
<protein>
    <recommendedName>
        <fullName evidence="6">Methyltransferase</fullName>
        <ecNumber evidence="6">2.1.1.-</ecNumber>
    </recommendedName>
</protein>
<evidence type="ECO:0000256" key="1">
    <source>
        <dbReference type="ARBA" id="ARBA00004606"/>
    </source>
</evidence>
<evidence type="ECO:0000313" key="8">
    <source>
        <dbReference type="Proteomes" id="UP000479710"/>
    </source>
</evidence>
<evidence type="ECO:0000256" key="4">
    <source>
        <dbReference type="ARBA" id="ARBA00022968"/>
    </source>
</evidence>
<dbReference type="GO" id="GO:0005768">
    <property type="term" value="C:endosome"/>
    <property type="evidence" value="ECO:0007669"/>
    <property type="project" value="TreeGrafter"/>
</dbReference>
<dbReference type="SUPFAM" id="SSF53335">
    <property type="entry name" value="S-adenosyl-L-methionine-dependent methyltransferases"/>
    <property type="match status" value="1"/>
</dbReference>
<name>A0A6G1F0T6_9ORYZ</name>
<keyword evidence="8" id="KW-1185">Reference proteome</keyword>
<dbReference type="EC" id="2.1.1.-" evidence="6"/>
<dbReference type="OrthoDB" id="2013972at2759"/>
<evidence type="ECO:0000256" key="2">
    <source>
        <dbReference type="ARBA" id="ARBA00008361"/>
    </source>
</evidence>
<dbReference type="InterPro" id="IPR029063">
    <property type="entry name" value="SAM-dependent_MTases_sf"/>
</dbReference>
<keyword evidence="4 6" id="KW-0812">Transmembrane</keyword>
<evidence type="ECO:0000256" key="5">
    <source>
        <dbReference type="ARBA" id="ARBA00037847"/>
    </source>
</evidence>
<keyword evidence="6" id="KW-0808">Transferase</keyword>
<reference evidence="7 8" key="1">
    <citation type="submission" date="2019-11" db="EMBL/GenBank/DDBJ databases">
        <title>Whole genome sequence of Oryza granulata.</title>
        <authorList>
            <person name="Li W."/>
        </authorList>
    </citation>
    <scope>NUCLEOTIDE SEQUENCE [LARGE SCALE GENOMIC DNA]</scope>
    <source>
        <strain evidence="8">cv. Menghai</strain>
        <tissue evidence="7">Leaf</tissue>
    </source>
</reference>